<name>A0ABU9NJG5_9FLAO</name>
<evidence type="ECO:0008006" key="4">
    <source>
        <dbReference type="Google" id="ProtNLM"/>
    </source>
</evidence>
<proteinExistence type="predicted"/>
<accession>A0ABU9NJG5</accession>
<comment type="caution">
    <text evidence="2">The sequence shown here is derived from an EMBL/GenBank/DDBJ whole genome shotgun (WGS) entry which is preliminary data.</text>
</comment>
<protein>
    <recommendedName>
        <fullName evidence="4">DUF4465 domain-containing protein</fullName>
    </recommendedName>
</protein>
<evidence type="ECO:0000256" key="1">
    <source>
        <dbReference type="SAM" id="SignalP"/>
    </source>
</evidence>
<organism evidence="2 3">
    <name type="scientific">Flavobacterium polysaccharolyticum</name>
    <dbReference type="NCBI Taxonomy" id="3133148"/>
    <lineage>
        <taxon>Bacteria</taxon>
        <taxon>Pseudomonadati</taxon>
        <taxon>Bacteroidota</taxon>
        <taxon>Flavobacteriia</taxon>
        <taxon>Flavobacteriales</taxon>
        <taxon>Flavobacteriaceae</taxon>
        <taxon>Flavobacterium</taxon>
    </lineage>
</organism>
<reference evidence="2 3" key="1">
    <citation type="submission" date="2024-03" db="EMBL/GenBank/DDBJ databases">
        <title>Two novel species of the genus Flavobacterium exhibiting potentially degradation of complex polysaccharides.</title>
        <authorList>
            <person name="Lian X."/>
        </authorList>
    </citation>
    <scope>NUCLEOTIDE SEQUENCE [LARGE SCALE GENOMIC DNA]</scope>
    <source>
        <strain evidence="2 3">N6</strain>
    </source>
</reference>
<dbReference type="EMBL" id="JBCGDP010000002">
    <property type="protein sequence ID" value="MEM0575461.1"/>
    <property type="molecule type" value="Genomic_DNA"/>
</dbReference>
<feature type="signal peptide" evidence="1">
    <location>
        <begin position="1"/>
        <end position="21"/>
    </location>
</feature>
<dbReference type="RefSeq" id="WP_342690551.1">
    <property type="nucleotide sequence ID" value="NZ_JBCGDP010000002.1"/>
</dbReference>
<dbReference type="Proteomes" id="UP001468798">
    <property type="component" value="Unassembled WGS sequence"/>
</dbReference>
<gene>
    <name evidence="2" type="ORF">WFZ86_03040</name>
</gene>
<evidence type="ECO:0000313" key="3">
    <source>
        <dbReference type="Proteomes" id="UP001468798"/>
    </source>
</evidence>
<keyword evidence="1" id="KW-0732">Signal</keyword>
<dbReference type="PROSITE" id="PS51257">
    <property type="entry name" value="PROKAR_LIPOPROTEIN"/>
    <property type="match status" value="1"/>
</dbReference>
<feature type="chain" id="PRO_5046198884" description="DUF4465 domain-containing protein" evidence="1">
    <location>
        <begin position="22"/>
        <end position="247"/>
    </location>
</feature>
<sequence length="247" mass="27095">MKKIKTILAFLTVSLVAVSCSKDNEETKTEPTTTELKYSNGSLITGTTSTSGAVAQAGYSWSELPSGATNIGFNATGDSKLADDFTVPTGEKWTINKFIFYAYQTGYTGTSNPINEIKYSLYDTNPSIAGATPIYGDFTINKYVSGEEAKIYRIVKNSSETTRKVFKITTSATDLVLMPGTYWIAWKSKNNDNFIYFPNNETNNATLNAKFNAIQQIGSTWSVLNNGGTEQTKIDFPFEIVGTKTKL</sequence>
<keyword evidence="3" id="KW-1185">Reference proteome</keyword>
<evidence type="ECO:0000313" key="2">
    <source>
        <dbReference type="EMBL" id="MEM0575461.1"/>
    </source>
</evidence>